<accession>A0ABT7RP25</accession>
<evidence type="ECO:0000313" key="5">
    <source>
        <dbReference type="EMBL" id="MDM7489357.1"/>
    </source>
</evidence>
<dbReference type="EMBL" id="JAUBOF010000044">
    <property type="protein sequence ID" value="MDM7489357.1"/>
    <property type="molecule type" value="Genomic_DNA"/>
</dbReference>
<dbReference type="Gene3D" id="3.30.300.30">
    <property type="match status" value="1"/>
</dbReference>
<dbReference type="InterPro" id="IPR020845">
    <property type="entry name" value="AMP-binding_CS"/>
</dbReference>
<evidence type="ECO:0000256" key="2">
    <source>
        <dbReference type="ARBA" id="ARBA00022598"/>
    </source>
</evidence>
<proteinExistence type="inferred from homology"/>
<dbReference type="Gene3D" id="3.40.50.12780">
    <property type="entry name" value="N-terminal domain of ligase-like"/>
    <property type="match status" value="1"/>
</dbReference>
<dbReference type="SUPFAM" id="SSF56801">
    <property type="entry name" value="Acetyl-CoA synthetase-like"/>
    <property type="match status" value="1"/>
</dbReference>
<evidence type="ECO:0000313" key="6">
    <source>
        <dbReference type="Proteomes" id="UP001233164"/>
    </source>
</evidence>
<dbReference type="PANTHER" id="PTHR43201">
    <property type="entry name" value="ACYL-COA SYNTHETASE"/>
    <property type="match status" value="1"/>
</dbReference>
<dbReference type="PROSITE" id="PS00455">
    <property type="entry name" value="AMP_BINDING"/>
    <property type="match status" value="1"/>
</dbReference>
<feature type="domain" description="AMP-dependent synthetase/ligase" evidence="3">
    <location>
        <begin position="11"/>
        <end position="367"/>
    </location>
</feature>
<sequence>MSIRGSLYTLFRESAADYPDQSFLAVPGRLASEWDITPEITYRETLRRIDELAEVYAGKGFAEGDRVALAFESRPHYFFHYLALNSLGACAVPLNTDLTAVEIAYQLAHSDCAAAVTLPTVAPLVREAIALTGRAIALTVDNPGDLPPLRRTTDPRTYDDPLERPAAVLYTSGTTGNPKGCVLSNLYVQESGRYYADLDGDVAVSPGAERMLNPLPLYHMNSMVTTAGAAIHNGACLVLPGRFSAGNWWNDVVDTRATRFNYLGIMIPALLSLPETDTEKEHSVRFAFGAGVDPSAHRRFEQRFGISLMEVWGMTETGRFLIVDREPRHIDTRACGRALPGLEAKIVDNRGRDLPDGETGELVVRHTAAQPRSGFFSGYLKDPDATEKAWEGGWFHSGDLCTRSPDGMFYFVDRSKNIVRRSGENISSAEVEAVLSASPLVAQVAVLAVPDAMRDEEVLACVVLDPHISADRATAGSLAAHARSQLAYYKVPGWIYFVEELPTTGTQKIQKHRIFPDGFSADLPGLFDLRATKKRGSTSESAGIQARSSTTN</sequence>
<keyword evidence="2" id="KW-0436">Ligase</keyword>
<dbReference type="InterPro" id="IPR045851">
    <property type="entry name" value="AMP-bd_C_sf"/>
</dbReference>
<keyword evidence="6" id="KW-1185">Reference proteome</keyword>
<evidence type="ECO:0000259" key="3">
    <source>
        <dbReference type="Pfam" id="PF00501"/>
    </source>
</evidence>
<dbReference type="Pfam" id="PF13193">
    <property type="entry name" value="AMP-binding_C"/>
    <property type="match status" value="1"/>
</dbReference>
<name>A0ABT7RP25_9NOCA</name>
<dbReference type="Pfam" id="PF00501">
    <property type="entry name" value="AMP-binding"/>
    <property type="match status" value="1"/>
</dbReference>
<gene>
    <name evidence="5" type="ORF">QT969_13815</name>
</gene>
<dbReference type="InterPro" id="IPR025110">
    <property type="entry name" value="AMP-bd_C"/>
</dbReference>
<protein>
    <submittedName>
        <fullName evidence="5">AMP-binding protein</fullName>
    </submittedName>
</protein>
<comment type="caution">
    <text evidence="5">The sequence shown here is derived from an EMBL/GenBank/DDBJ whole genome shotgun (WGS) entry which is preliminary data.</text>
</comment>
<reference evidence="5 6" key="1">
    <citation type="submission" date="2023-06" db="EMBL/GenBank/DDBJ databases">
        <title>Rhodococcus indonesiensis sp. nov a new member of the Rhodococcus ruber lineage isolated from a sediment of neutral hot spring.</title>
        <authorList>
            <person name="Kusuma A.B."/>
            <person name="Fenylestari G."/>
            <person name="Ammar F."/>
            <person name="Nouioui I."/>
            <person name="Goodfellow M."/>
        </authorList>
    </citation>
    <scope>NUCLEOTIDE SEQUENCE [LARGE SCALE GENOMIC DNA]</scope>
    <source>
        <strain evidence="5 6">CSLK01-03</strain>
    </source>
</reference>
<dbReference type="InterPro" id="IPR000873">
    <property type="entry name" value="AMP-dep_synth/lig_dom"/>
</dbReference>
<dbReference type="RefSeq" id="WP_289379394.1">
    <property type="nucleotide sequence ID" value="NZ_JAUBOF010000044.1"/>
</dbReference>
<evidence type="ECO:0000256" key="1">
    <source>
        <dbReference type="ARBA" id="ARBA00006432"/>
    </source>
</evidence>
<organism evidence="5 6">
    <name type="scientific">Rhodococcus indonesiensis</name>
    <dbReference type="NCBI Taxonomy" id="3055869"/>
    <lineage>
        <taxon>Bacteria</taxon>
        <taxon>Bacillati</taxon>
        <taxon>Actinomycetota</taxon>
        <taxon>Actinomycetes</taxon>
        <taxon>Mycobacteriales</taxon>
        <taxon>Nocardiaceae</taxon>
        <taxon>Rhodococcus</taxon>
    </lineage>
</organism>
<evidence type="ECO:0000259" key="4">
    <source>
        <dbReference type="Pfam" id="PF13193"/>
    </source>
</evidence>
<comment type="similarity">
    <text evidence="1">Belongs to the ATP-dependent AMP-binding enzyme family.</text>
</comment>
<dbReference type="InterPro" id="IPR042099">
    <property type="entry name" value="ANL_N_sf"/>
</dbReference>
<dbReference type="Proteomes" id="UP001233164">
    <property type="component" value="Unassembled WGS sequence"/>
</dbReference>
<feature type="domain" description="AMP-binding enzyme C-terminal" evidence="4">
    <location>
        <begin position="430"/>
        <end position="508"/>
    </location>
</feature>
<dbReference type="PANTHER" id="PTHR43201:SF5">
    <property type="entry name" value="MEDIUM-CHAIN ACYL-COA LIGASE ACSF2, MITOCHONDRIAL"/>
    <property type="match status" value="1"/>
</dbReference>